<dbReference type="Proteomes" id="UP000013165">
    <property type="component" value="Unassembled WGS sequence"/>
</dbReference>
<reference evidence="1 2" key="1">
    <citation type="journal article" date="2013" name="Genome Announc.">
        <title>Genome Sequence of the Polycyclic Aromatic Hydrocarbon-Degrading Bacterium Strain Marinobacter nanhaiticus D15-8WT.</title>
        <authorList>
            <person name="Cui Z."/>
            <person name="Gao W."/>
            <person name="Li Q."/>
            <person name="Xu G."/>
            <person name="Zheng L."/>
        </authorList>
    </citation>
    <scope>NUCLEOTIDE SEQUENCE [LARGE SCALE GENOMIC DNA]</scope>
    <source>
        <strain evidence="1 2">D15-8W</strain>
    </source>
</reference>
<dbReference type="RefSeq" id="WP_004580592.1">
    <property type="nucleotide sequence ID" value="NZ_AP028878.1"/>
</dbReference>
<organism evidence="1 2">
    <name type="scientific">Marinobacter nanhaiticus D15-8W</name>
    <dbReference type="NCBI Taxonomy" id="626887"/>
    <lineage>
        <taxon>Bacteria</taxon>
        <taxon>Pseudomonadati</taxon>
        <taxon>Pseudomonadota</taxon>
        <taxon>Gammaproteobacteria</taxon>
        <taxon>Pseudomonadales</taxon>
        <taxon>Marinobacteraceae</taxon>
        <taxon>Marinobacter</taxon>
    </lineage>
</organism>
<comment type="caution">
    <text evidence="1">The sequence shown here is derived from an EMBL/GenBank/DDBJ whole genome shotgun (WGS) entry which is preliminary data.</text>
</comment>
<accession>N6WXI7</accession>
<evidence type="ECO:0000313" key="1">
    <source>
        <dbReference type="EMBL" id="ENO16306.1"/>
    </source>
</evidence>
<dbReference type="AlphaFoldDB" id="N6WXI7"/>
<keyword evidence="2" id="KW-1185">Reference proteome</keyword>
<dbReference type="eggNOG" id="COG1397">
    <property type="taxonomic scope" value="Bacteria"/>
</dbReference>
<dbReference type="HOGENOM" id="CLU_198983_0_0_6"/>
<dbReference type="EMBL" id="APLQ01000011">
    <property type="protein sequence ID" value="ENO16306.1"/>
    <property type="molecule type" value="Genomic_DNA"/>
</dbReference>
<dbReference type="OrthoDB" id="798764at2"/>
<protein>
    <submittedName>
        <fullName evidence="1">Uncharacterized protein</fullName>
    </submittedName>
</protein>
<proteinExistence type="predicted"/>
<sequence length="76" mass="8717">MGFFFRKKKGAKLEYPASLIEEAKKQPNGWVYEIDARYDPDGLVPPEGIKGGWKVDEHGELTGEYKANPRYRSENI</sequence>
<gene>
    <name evidence="1" type="ORF">J057_13156</name>
</gene>
<name>N6WXI7_9GAMM</name>
<evidence type="ECO:0000313" key="2">
    <source>
        <dbReference type="Proteomes" id="UP000013165"/>
    </source>
</evidence>